<comment type="similarity">
    <text evidence="1">Belongs to the FAH family.</text>
</comment>
<dbReference type="KEGG" id="ota:OT_ostta02g05160"/>
<evidence type="ECO:0000313" key="4">
    <source>
        <dbReference type="EMBL" id="CAL52609.1"/>
    </source>
</evidence>
<sequence length="322" mass="34728">MSIPEAPTPCPAHRFVRFRTRNDPNPRVGVLLAPSEEKSSSPLVHAPRFCAHDASTAIVPSTMREALTMYVNDHRSLRVDASLSTPLEECELLCAVDRDVTIACVGKNYLEHVGEVDSTMPGISRMDVPEAPIIFSKASTSLNAHLGSIATRGRKDVDYEGELVAVIGRECRDIDPGMSDEDVVKNYVIGWSIANDVTARELQKTHQQWFLGKSGDTHCPLGPWVCCDDGRAPALGAASITTAVNSEIRQRSTVDQLIWSVGALIACISRHQTLRVGDCVLTGTPSGVGAGFDPPRFLQPGDACEVTIEGVGTLKNTVVENI</sequence>
<dbReference type="FunFam" id="3.90.850.10:FF:000002">
    <property type="entry name" value="2-hydroxyhepta-2,4-diene-1,7-dioate isomerase"/>
    <property type="match status" value="1"/>
</dbReference>
<dbReference type="PANTHER" id="PTHR11820">
    <property type="entry name" value="ACYLPYRUVASE"/>
    <property type="match status" value="1"/>
</dbReference>
<dbReference type="InParanoid" id="Q01DJ4"/>
<dbReference type="EMBL" id="CAID01000002">
    <property type="protein sequence ID" value="CAL52609.1"/>
    <property type="molecule type" value="Genomic_DNA"/>
</dbReference>
<dbReference type="Proteomes" id="UP000195557">
    <property type="component" value="Unassembled WGS sequence"/>
</dbReference>
<dbReference type="Gene3D" id="3.90.850.10">
    <property type="entry name" value="Fumarylacetoacetase-like, C-terminal domain"/>
    <property type="match status" value="1"/>
</dbReference>
<reference evidence="4 6" key="1">
    <citation type="journal article" date="2006" name="Proc. Natl. Acad. Sci. U.S.A.">
        <title>Genome analysis of the smallest free-living eukaryote Ostreococcus tauri unveils many unique features.</title>
        <authorList>
            <person name="Derelle E."/>
            <person name="Ferraz C."/>
            <person name="Rombauts S."/>
            <person name="Rouze P."/>
            <person name="Worden A.Z."/>
            <person name="Robbens S."/>
            <person name="Partensky F."/>
            <person name="Degroeve S."/>
            <person name="Echeynie S."/>
            <person name="Cooke R."/>
            <person name="Saeys Y."/>
            <person name="Wuyts J."/>
            <person name="Jabbari K."/>
            <person name="Bowler C."/>
            <person name="Panaud O."/>
            <person name="Piegu B."/>
            <person name="Ball S.G."/>
            <person name="Ral J.-P."/>
            <person name="Bouget F.-Y."/>
            <person name="Piganeau G."/>
            <person name="De Baets B."/>
            <person name="Picard A."/>
            <person name="Delseny M."/>
            <person name="Demaille J."/>
            <person name="Van de Peer Y."/>
            <person name="Moreau H."/>
        </authorList>
    </citation>
    <scope>NUCLEOTIDE SEQUENCE [LARGE SCALE GENOMIC DNA]</scope>
    <source>
        <strain evidence="4 6">OTTH0595</strain>
    </source>
</reference>
<dbReference type="InterPro" id="IPR036663">
    <property type="entry name" value="Fumarylacetoacetase_C_sf"/>
</dbReference>
<accession>Q01DJ4</accession>
<evidence type="ECO:0000313" key="5">
    <source>
        <dbReference type="EMBL" id="OUS41834.1"/>
    </source>
</evidence>
<dbReference type="SUPFAM" id="SSF56529">
    <property type="entry name" value="FAH"/>
    <property type="match status" value="1"/>
</dbReference>
<dbReference type="Pfam" id="PF01557">
    <property type="entry name" value="FAA_hydrolase"/>
    <property type="match status" value="1"/>
</dbReference>
<organism evidence="4 6">
    <name type="scientific">Ostreococcus tauri</name>
    <name type="common">Marine green alga</name>
    <dbReference type="NCBI Taxonomy" id="70448"/>
    <lineage>
        <taxon>Eukaryota</taxon>
        <taxon>Viridiplantae</taxon>
        <taxon>Chlorophyta</taxon>
        <taxon>Mamiellophyceae</taxon>
        <taxon>Mamiellales</taxon>
        <taxon>Bathycoccaceae</taxon>
        <taxon>Ostreococcus</taxon>
    </lineage>
</organism>
<dbReference type="GeneID" id="9837260"/>
<evidence type="ECO:0000313" key="6">
    <source>
        <dbReference type="Proteomes" id="UP000009170"/>
    </source>
</evidence>
<dbReference type="GO" id="GO:0046872">
    <property type="term" value="F:metal ion binding"/>
    <property type="evidence" value="ECO:0007669"/>
    <property type="project" value="UniProtKB-KW"/>
</dbReference>
<dbReference type="STRING" id="70448.Q01DJ4"/>
<dbReference type="Proteomes" id="UP000009170">
    <property type="component" value="Unassembled WGS sequence"/>
</dbReference>
<reference evidence="5" key="3">
    <citation type="submission" date="2017-04" db="EMBL/GenBank/DDBJ databases">
        <title>Population genomics of picophytoplankton unveils novel chromosome hypervariability.</title>
        <authorList>
            <consortium name="DOE Joint Genome Institute"/>
            <person name="Blanc-Mathieu R."/>
            <person name="Krasovec M."/>
            <person name="Hebrard M."/>
            <person name="Yau S."/>
            <person name="Desgranges E."/>
            <person name="Martin J."/>
            <person name="Schackwitz W."/>
            <person name="Kuo A."/>
            <person name="Salin G."/>
            <person name="Donnadieu C."/>
            <person name="Desdevises Y."/>
            <person name="Sanchez-Ferandin S."/>
            <person name="Moreau H."/>
            <person name="Rivals E."/>
            <person name="Grigoriev I.V."/>
            <person name="Grimsley N."/>
            <person name="Eyre-Walker A."/>
            <person name="Piganeau G."/>
        </authorList>
    </citation>
    <scope>NUCLEOTIDE SEQUENCE [LARGE SCALE GENOMIC DNA]</scope>
    <source>
        <strain evidence="5">RCC 1115</strain>
    </source>
</reference>
<dbReference type="OMA" id="CNKIVAP"/>
<dbReference type="GO" id="GO:0050163">
    <property type="term" value="F:oxaloacetate tautomerase activity"/>
    <property type="evidence" value="ECO:0007669"/>
    <property type="project" value="UniProtKB-ARBA"/>
</dbReference>
<dbReference type="GO" id="GO:0018773">
    <property type="term" value="F:acetylpyruvate hydrolase activity"/>
    <property type="evidence" value="ECO:0007669"/>
    <property type="project" value="TreeGrafter"/>
</dbReference>
<dbReference type="GO" id="GO:0006107">
    <property type="term" value="P:oxaloacetate metabolic process"/>
    <property type="evidence" value="ECO:0007669"/>
    <property type="project" value="UniProtKB-ARBA"/>
</dbReference>
<gene>
    <name evidence="5" type="ORF">BE221DRAFT_196283</name>
    <name evidence="4" type="ORF">OT_ostta02g05160</name>
</gene>
<proteinExistence type="inferred from homology"/>
<dbReference type="InterPro" id="IPR011234">
    <property type="entry name" value="Fumarylacetoacetase-like_C"/>
</dbReference>
<evidence type="ECO:0000256" key="1">
    <source>
        <dbReference type="ARBA" id="ARBA00010211"/>
    </source>
</evidence>
<dbReference type="OrthoDB" id="411064at2759"/>
<accession>A0A454XW07</accession>
<dbReference type="FunCoup" id="Q01DJ4">
    <property type="interactions" value="1081"/>
</dbReference>
<evidence type="ECO:0000256" key="2">
    <source>
        <dbReference type="ARBA" id="ARBA00022723"/>
    </source>
</evidence>
<keyword evidence="2" id="KW-0479">Metal-binding</keyword>
<evidence type="ECO:0000259" key="3">
    <source>
        <dbReference type="Pfam" id="PF01557"/>
    </source>
</evidence>
<keyword evidence="6" id="KW-1185">Reference proteome</keyword>
<dbReference type="AlphaFoldDB" id="Q01DJ4"/>
<dbReference type="PANTHER" id="PTHR11820:SF7">
    <property type="entry name" value="ACYLPYRUVASE FAHD1, MITOCHONDRIAL"/>
    <property type="match status" value="1"/>
</dbReference>
<protein>
    <submittedName>
        <fullName evidence="4">Fumarylacetoacetase, C-terminal</fullName>
    </submittedName>
</protein>
<dbReference type="EMBL" id="KZ155839">
    <property type="protein sequence ID" value="OUS41834.1"/>
    <property type="molecule type" value="Genomic_DNA"/>
</dbReference>
<name>Q01DJ4_OSTTA</name>
<dbReference type="RefSeq" id="XP_003075337.1">
    <property type="nucleotide sequence ID" value="XM_003075289.1"/>
</dbReference>
<reference evidence="4" key="2">
    <citation type="journal article" date="2014" name="BMC Genomics">
        <title>An improved genome of the model marine alga Ostreococcus tauri unfolds by assessing Illumina de novo assemblies.</title>
        <authorList>
            <person name="Blanc-Mathieu R."/>
            <person name="Verhelst B."/>
            <person name="Derelle E."/>
            <person name="Rombauts S."/>
            <person name="Bouget F.Y."/>
            <person name="Carre I."/>
            <person name="Chateau A."/>
            <person name="Eyre-Walker A."/>
            <person name="Grimsley N."/>
            <person name="Moreau H."/>
            <person name="Piegu B."/>
            <person name="Rivals E."/>
            <person name="Schackwitz W."/>
            <person name="Van de Peer Y."/>
            <person name="Piganeau G."/>
        </authorList>
    </citation>
    <scope>NUCLEOTIDE SEQUENCE</scope>
    <source>
        <strain evidence="4">RCC4221</strain>
    </source>
</reference>
<feature type="domain" description="Fumarylacetoacetase-like C-terminal" evidence="3">
    <location>
        <begin position="101"/>
        <end position="319"/>
    </location>
</feature>
<accession>A0A1Y5I103</accession>